<dbReference type="InterPro" id="IPR012349">
    <property type="entry name" value="Split_barrel_FMN-bd"/>
</dbReference>
<keyword evidence="3" id="KW-1185">Reference proteome</keyword>
<evidence type="ECO:0000259" key="1">
    <source>
        <dbReference type="Pfam" id="PF16242"/>
    </source>
</evidence>
<dbReference type="PANTHER" id="PTHR34818">
    <property type="entry name" value="PROTEIN BLI-3"/>
    <property type="match status" value="1"/>
</dbReference>
<sequence>MSHETQVLHDVQKLLDKIKDVNIAMLTTTSEEDQSLRSRPMGTLKSDPDGSLYFFTDKDDAKVYEVKKDSHVNLSYASPEDDVYVSISGRANAYRDQAKIDELWSEHLKAWFPEGKDDPNIMILKVTIDKGEYWDTPSGLLSRAYAYVRAVVAGKKNDSDDVNEHAKVDVK</sequence>
<gene>
    <name evidence="2" type="ORF">MUN82_06710</name>
</gene>
<protein>
    <submittedName>
        <fullName evidence="2">Pyridoxamine 5'-phosphate oxidase family protein</fullName>
    </submittedName>
</protein>
<dbReference type="KEGG" id="haei:MUN82_06710"/>
<dbReference type="AlphaFoldDB" id="A0A8T9SYM2"/>
<dbReference type="Gene3D" id="2.30.110.10">
    <property type="entry name" value="Electron Transport, Fmn-binding Protein, Chain A"/>
    <property type="match status" value="1"/>
</dbReference>
<dbReference type="EMBL" id="CP095053">
    <property type="protein sequence ID" value="UOR06787.1"/>
    <property type="molecule type" value="Genomic_DNA"/>
</dbReference>
<organism evidence="2 3">
    <name type="scientific">Hymenobacter aerilatus</name>
    <dbReference type="NCBI Taxonomy" id="2932251"/>
    <lineage>
        <taxon>Bacteria</taxon>
        <taxon>Pseudomonadati</taxon>
        <taxon>Bacteroidota</taxon>
        <taxon>Cytophagia</taxon>
        <taxon>Cytophagales</taxon>
        <taxon>Hymenobacteraceae</taxon>
        <taxon>Hymenobacter</taxon>
    </lineage>
</organism>
<dbReference type="RefSeq" id="WP_245096046.1">
    <property type="nucleotide sequence ID" value="NZ_CP095053.1"/>
</dbReference>
<name>A0A8T9SYM2_9BACT</name>
<evidence type="ECO:0000313" key="3">
    <source>
        <dbReference type="Proteomes" id="UP000829925"/>
    </source>
</evidence>
<proteinExistence type="predicted"/>
<dbReference type="PANTHER" id="PTHR34818:SF1">
    <property type="entry name" value="PROTEIN BLI-3"/>
    <property type="match status" value="1"/>
</dbReference>
<dbReference type="Pfam" id="PF16242">
    <property type="entry name" value="Pyrid_ox_like"/>
    <property type="match status" value="1"/>
</dbReference>
<evidence type="ECO:0000313" key="2">
    <source>
        <dbReference type="EMBL" id="UOR06787.1"/>
    </source>
</evidence>
<reference evidence="2 3" key="1">
    <citation type="submission" date="2022-04" db="EMBL/GenBank/DDBJ databases">
        <title>Hymenobacter sp. isolated from the air.</title>
        <authorList>
            <person name="Won M."/>
            <person name="Lee C.-M."/>
            <person name="Woen H.-Y."/>
            <person name="Kwon S.-W."/>
        </authorList>
    </citation>
    <scope>NUCLEOTIDE SEQUENCE [LARGE SCALE GENOMIC DNA]</scope>
    <source>
        <strain evidence="3">5413 J-13</strain>
    </source>
</reference>
<feature type="domain" description="General stress protein FMN-binding split barrel" evidence="1">
    <location>
        <begin position="10"/>
        <end position="158"/>
    </location>
</feature>
<dbReference type="InterPro" id="IPR038725">
    <property type="entry name" value="YdaG_split_barrel_FMN-bd"/>
</dbReference>
<dbReference type="InterPro" id="IPR052917">
    <property type="entry name" value="Stress-Dev_Protein"/>
</dbReference>
<dbReference type="SUPFAM" id="SSF50475">
    <property type="entry name" value="FMN-binding split barrel"/>
    <property type="match status" value="1"/>
</dbReference>
<accession>A0A8T9SYM2</accession>
<dbReference type="Proteomes" id="UP000829925">
    <property type="component" value="Chromosome"/>
</dbReference>